<dbReference type="GO" id="GO:0016616">
    <property type="term" value="F:oxidoreductase activity, acting on the CH-OH group of donors, NAD or NADP as acceptor"/>
    <property type="evidence" value="ECO:0007669"/>
    <property type="project" value="InterPro"/>
</dbReference>
<evidence type="ECO:0000256" key="3">
    <source>
        <dbReference type="SAM" id="Phobius"/>
    </source>
</evidence>
<evidence type="ECO:0000259" key="4">
    <source>
        <dbReference type="Pfam" id="PF01073"/>
    </source>
</evidence>
<sequence>MSKETKEMYLVVGGSGLLGRHIVEQLRDRGDSVSVLDLVQRHDDVPFYSGDISEEDVALSALKTSGATCVIHTASPHATTAPPALFWKVNVEGTNAVIAACLASGVKKLIYTSSSGVVFTGSDLNGIDESFPYPTKPMDVYMETKIRAEKAVIAANGKNELLTAIIRPSGIFGSPGDRQLMVGLYNIYDRGRTGVQIGNNKNLTDWTYVTNVADAHVLAADKLSTPADPPVAGEIFYITNDEPWPFWDFTNGIWDRLDAIYPGRRVKKKPFIIPRALGIVMGAVSELIAWVLGKKPTFTRFSVIFSCTARWHNIQKAKRALGYRPRVRLADGMDRLVDWWKEQEEGKTKSNLAT</sequence>
<accession>A0A5C3LWR8</accession>
<dbReference type="GO" id="GO:0006694">
    <property type="term" value="P:steroid biosynthetic process"/>
    <property type="evidence" value="ECO:0007669"/>
    <property type="project" value="InterPro"/>
</dbReference>
<feature type="transmembrane region" description="Helical" evidence="3">
    <location>
        <begin position="272"/>
        <end position="292"/>
    </location>
</feature>
<gene>
    <name evidence="5" type="ORF">BDQ12DRAFT_685561</name>
</gene>
<dbReference type="InterPro" id="IPR036291">
    <property type="entry name" value="NAD(P)-bd_dom_sf"/>
</dbReference>
<dbReference type="STRING" id="68775.A0A5C3LWR8"/>
<keyword evidence="3" id="KW-0812">Transmembrane</keyword>
<dbReference type="OrthoDB" id="10058185at2759"/>
<keyword evidence="3" id="KW-0472">Membrane</keyword>
<dbReference type="Pfam" id="PF01073">
    <property type="entry name" value="3Beta_HSD"/>
    <property type="match status" value="1"/>
</dbReference>
<dbReference type="InterPro" id="IPR002225">
    <property type="entry name" value="3Beta_OHSteriod_DH/Estase"/>
</dbReference>
<proteinExistence type="inferred from homology"/>
<keyword evidence="2" id="KW-0560">Oxidoreductase</keyword>
<dbReference type="Gene3D" id="3.40.50.720">
    <property type="entry name" value="NAD(P)-binding Rossmann-like Domain"/>
    <property type="match status" value="1"/>
</dbReference>
<comment type="similarity">
    <text evidence="1">Belongs to the 3-beta-HSD family.</text>
</comment>
<evidence type="ECO:0000313" key="6">
    <source>
        <dbReference type="Proteomes" id="UP000308652"/>
    </source>
</evidence>
<dbReference type="PANTHER" id="PTHR43245:SF51">
    <property type="entry name" value="SHORT CHAIN DEHYDROGENASE_REDUCTASE FAMILY 42E, MEMBER 2"/>
    <property type="match status" value="1"/>
</dbReference>
<dbReference type="SUPFAM" id="SSF51735">
    <property type="entry name" value="NAD(P)-binding Rossmann-fold domains"/>
    <property type="match status" value="1"/>
</dbReference>
<dbReference type="EMBL" id="ML213609">
    <property type="protein sequence ID" value="TFK37252.1"/>
    <property type="molecule type" value="Genomic_DNA"/>
</dbReference>
<reference evidence="5 6" key="1">
    <citation type="journal article" date="2019" name="Nat. Ecol. Evol.">
        <title>Megaphylogeny resolves global patterns of mushroom evolution.</title>
        <authorList>
            <person name="Varga T."/>
            <person name="Krizsan K."/>
            <person name="Foldi C."/>
            <person name="Dima B."/>
            <person name="Sanchez-Garcia M."/>
            <person name="Sanchez-Ramirez S."/>
            <person name="Szollosi G.J."/>
            <person name="Szarkandi J.G."/>
            <person name="Papp V."/>
            <person name="Albert L."/>
            <person name="Andreopoulos W."/>
            <person name="Angelini C."/>
            <person name="Antonin V."/>
            <person name="Barry K.W."/>
            <person name="Bougher N.L."/>
            <person name="Buchanan P."/>
            <person name="Buyck B."/>
            <person name="Bense V."/>
            <person name="Catcheside P."/>
            <person name="Chovatia M."/>
            <person name="Cooper J."/>
            <person name="Damon W."/>
            <person name="Desjardin D."/>
            <person name="Finy P."/>
            <person name="Geml J."/>
            <person name="Haridas S."/>
            <person name="Hughes K."/>
            <person name="Justo A."/>
            <person name="Karasinski D."/>
            <person name="Kautmanova I."/>
            <person name="Kiss B."/>
            <person name="Kocsube S."/>
            <person name="Kotiranta H."/>
            <person name="LaButti K.M."/>
            <person name="Lechner B.E."/>
            <person name="Liimatainen K."/>
            <person name="Lipzen A."/>
            <person name="Lukacs Z."/>
            <person name="Mihaltcheva S."/>
            <person name="Morgado L.N."/>
            <person name="Niskanen T."/>
            <person name="Noordeloos M.E."/>
            <person name="Ohm R.A."/>
            <person name="Ortiz-Santana B."/>
            <person name="Ovrebo C."/>
            <person name="Racz N."/>
            <person name="Riley R."/>
            <person name="Savchenko A."/>
            <person name="Shiryaev A."/>
            <person name="Soop K."/>
            <person name="Spirin V."/>
            <person name="Szebenyi C."/>
            <person name="Tomsovsky M."/>
            <person name="Tulloss R.E."/>
            <person name="Uehling J."/>
            <person name="Grigoriev I.V."/>
            <person name="Vagvolgyi C."/>
            <person name="Papp T."/>
            <person name="Martin F.M."/>
            <person name="Miettinen O."/>
            <person name="Hibbett D.S."/>
            <person name="Nagy L.G."/>
        </authorList>
    </citation>
    <scope>NUCLEOTIDE SEQUENCE [LARGE SCALE GENOMIC DNA]</scope>
    <source>
        <strain evidence="5 6">CBS 166.37</strain>
    </source>
</reference>
<dbReference type="AlphaFoldDB" id="A0A5C3LWR8"/>
<keyword evidence="6" id="KW-1185">Reference proteome</keyword>
<dbReference type="InterPro" id="IPR050177">
    <property type="entry name" value="Lipid_A_modif_metabolic_enz"/>
</dbReference>
<dbReference type="PANTHER" id="PTHR43245">
    <property type="entry name" value="BIFUNCTIONAL POLYMYXIN RESISTANCE PROTEIN ARNA"/>
    <property type="match status" value="1"/>
</dbReference>
<name>A0A5C3LWR8_9AGAR</name>
<feature type="domain" description="3-beta hydroxysteroid dehydrogenase/isomerase" evidence="4">
    <location>
        <begin position="10"/>
        <end position="260"/>
    </location>
</feature>
<evidence type="ECO:0000256" key="1">
    <source>
        <dbReference type="ARBA" id="ARBA00009219"/>
    </source>
</evidence>
<dbReference type="Proteomes" id="UP000308652">
    <property type="component" value="Unassembled WGS sequence"/>
</dbReference>
<evidence type="ECO:0000256" key="2">
    <source>
        <dbReference type="ARBA" id="ARBA00023002"/>
    </source>
</evidence>
<evidence type="ECO:0000313" key="5">
    <source>
        <dbReference type="EMBL" id="TFK37252.1"/>
    </source>
</evidence>
<organism evidence="5 6">
    <name type="scientific">Crucibulum laeve</name>
    <dbReference type="NCBI Taxonomy" id="68775"/>
    <lineage>
        <taxon>Eukaryota</taxon>
        <taxon>Fungi</taxon>
        <taxon>Dikarya</taxon>
        <taxon>Basidiomycota</taxon>
        <taxon>Agaricomycotina</taxon>
        <taxon>Agaricomycetes</taxon>
        <taxon>Agaricomycetidae</taxon>
        <taxon>Agaricales</taxon>
        <taxon>Agaricineae</taxon>
        <taxon>Nidulariaceae</taxon>
        <taxon>Crucibulum</taxon>
    </lineage>
</organism>
<protein>
    <recommendedName>
        <fullName evidence="4">3-beta hydroxysteroid dehydrogenase/isomerase domain-containing protein</fullName>
    </recommendedName>
</protein>
<keyword evidence="3" id="KW-1133">Transmembrane helix</keyword>